<reference evidence="1 2" key="1">
    <citation type="submission" date="2019-06" db="EMBL/GenBank/DDBJ databases">
        <title>Sequencing the genomes of 1000 actinobacteria strains.</title>
        <authorList>
            <person name="Klenk H.-P."/>
        </authorList>
    </citation>
    <scope>NUCLEOTIDE SEQUENCE [LARGE SCALE GENOMIC DNA]</scope>
    <source>
        <strain evidence="1 2">DSM 41649</strain>
    </source>
</reference>
<accession>A0A561F1Y8</accession>
<proteinExistence type="predicted"/>
<organism evidence="1 2">
    <name type="scientific">Kitasatospora atroaurantiaca</name>
    <dbReference type="NCBI Taxonomy" id="285545"/>
    <lineage>
        <taxon>Bacteria</taxon>
        <taxon>Bacillati</taxon>
        <taxon>Actinomycetota</taxon>
        <taxon>Actinomycetes</taxon>
        <taxon>Kitasatosporales</taxon>
        <taxon>Streptomycetaceae</taxon>
        <taxon>Kitasatospora</taxon>
    </lineage>
</organism>
<dbReference type="EMBL" id="VIVR01000001">
    <property type="protein sequence ID" value="TWE21873.1"/>
    <property type="molecule type" value="Genomic_DNA"/>
</dbReference>
<evidence type="ECO:0000313" key="1">
    <source>
        <dbReference type="EMBL" id="TWE21873.1"/>
    </source>
</evidence>
<dbReference type="Proteomes" id="UP000318416">
    <property type="component" value="Unassembled WGS sequence"/>
</dbReference>
<dbReference type="AlphaFoldDB" id="A0A561F1Y8"/>
<comment type="caution">
    <text evidence="1">The sequence shown here is derived from an EMBL/GenBank/DDBJ whole genome shotgun (WGS) entry which is preliminary data.</text>
</comment>
<keyword evidence="2" id="KW-1185">Reference proteome</keyword>
<gene>
    <name evidence="1" type="ORF">FB465_7111</name>
</gene>
<sequence length="128" mass="14328">MFFTSGPGRRTESVSVDYIFDADTAVLAWESLLTGVTLEELRHRGEPRIVRARQCGDEEFALSSALRTALAEADHERLQRLAHQWADLEARDGYHDPVTAEEARELLTGLAALAREAGKSHNIHCRWG</sequence>
<evidence type="ECO:0000313" key="2">
    <source>
        <dbReference type="Proteomes" id="UP000318416"/>
    </source>
</evidence>
<protein>
    <submittedName>
        <fullName evidence="1">Uncharacterized protein</fullName>
    </submittedName>
</protein>
<name>A0A561F1Y8_9ACTN</name>